<evidence type="ECO:0000256" key="2">
    <source>
        <dbReference type="ARBA" id="ARBA00023027"/>
    </source>
</evidence>
<dbReference type="GO" id="GO:0070403">
    <property type="term" value="F:NAD+ binding"/>
    <property type="evidence" value="ECO:0007669"/>
    <property type="project" value="InterPro"/>
</dbReference>
<dbReference type="InterPro" id="IPR003000">
    <property type="entry name" value="Sirtuin"/>
</dbReference>
<evidence type="ECO:0000259" key="3">
    <source>
        <dbReference type="PROSITE" id="PS50305"/>
    </source>
</evidence>
<keyword evidence="1" id="KW-0808">Transferase</keyword>
<organism evidence="4">
    <name type="scientific">hydrothermal vent metagenome</name>
    <dbReference type="NCBI Taxonomy" id="652676"/>
    <lineage>
        <taxon>unclassified sequences</taxon>
        <taxon>metagenomes</taxon>
        <taxon>ecological metagenomes</taxon>
    </lineage>
</organism>
<dbReference type="PROSITE" id="PS50305">
    <property type="entry name" value="SIRTUIN"/>
    <property type="match status" value="1"/>
</dbReference>
<dbReference type="InterPro" id="IPR026591">
    <property type="entry name" value="Sirtuin_cat_small_dom_sf"/>
</dbReference>
<dbReference type="Gene3D" id="3.40.50.1220">
    <property type="entry name" value="TPP-binding domain"/>
    <property type="match status" value="1"/>
</dbReference>
<evidence type="ECO:0000313" key="4">
    <source>
        <dbReference type="EMBL" id="VAW30820.1"/>
    </source>
</evidence>
<protein>
    <submittedName>
        <fullName evidence="4">NAD-dependent protein deacetylase of SIR2 family</fullName>
    </submittedName>
</protein>
<name>A0A3B0UNV9_9ZZZZ</name>
<dbReference type="AlphaFoldDB" id="A0A3B0UNV9"/>
<dbReference type="InterPro" id="IPR026590">
    <property type="entry name" value="Ssirtuin_cat_dom"/>
</dbReference>
<accession>A0A3B0UNV9</accession>
<dbReference type="CDD" id="cd01407">
    <property type="entry name" value="SIR2-fam"/>
    <property type="match status" value="1"/>
</dbReference>
<feature type="domain" description="Deacetylase sirtuin-type" evidence="3">
    <location>
        <begin position="1"/>
        <end position="252"/>
    </location>
</feature>
<dbReference type="NCBIfam" id="NF001753">
    <property type="entry name" value="PRK00481.1-3"/>
    <property type="match status" value="1"/>
</dbReference>
<evidence type="ECO:0000256" key="1">
    <source>
        <dbReference type="ARBA" id="ARBA00022679"/>
    </source>
</evidence>
<dbReference type="GO" id="GO:0017136">
    <property type="term" value="F:histone deacetylase activity, NAD-dependent"/>
    <property type="evidence" value="ECO:0007669"/>
    <property type="project" value="TreeGrafter"/>
</dbReference>
<dbReference type="SUPFAM" id="SSF52467">
    <property type="entry name" value="DHS-like NAD/FAD-binding domain"/>
    <property type="match status" value="1"/>
</dbReference>
<dbReference type="PANTHER" id="PTHR11085:SF10">
    <property type="entry name" value="NAD-DEPENDENT PROTEIN DEACYLASE SIRTUIN-5, MITOCHONDRIAL-RELATED"/>
    <property type="match status" value="1"/>
</dbReference>
<dbReference type="EMBL" id="UOEU01000091">
    <property type="protein sequence ID" value="VAW30820.1"/>
    <property type="molecule type" value="Genomic_DNA"/>
</dbReference>
<gene>
    <name evidence="4" type="ORF">MNBD_CHLOROFLEXI01-2389</name>
</gene>
<reference evidence="4" key="1">
    <citation type="submission" date="2018-06" db="EMBL/GenBank/DDBJ databases">
        <authorList>
            <person name="Zhirakovskaya E."/>
        </authorList>
    </citation>
    <scope>NUCLEOTIDE SEQUENCE</scope>
</reference>
<dbReference type="Pfam" id="PF02146">
    <property type="entry name" value="SIR2"/>
    <property type="match status" value="1"/>
</dbReference>
<sequence length="252" mass="27228">MMASSPTVARAVELLRHAKHAVALTGAGISTPSGIPDFRSPESGVWDAVDPMEVASIDAFRHNPAPFFEWIRPLANTILQAKPNAAHLALASLEANGRLQATITQNIDLLHSKAGSNSLYELHGSMRQATCLTCQTQVDGLEMWRTYANTHQIPICSACDHVLKPNVILFGEMLPALTMHLAQQAAKQCDLMLVIGSSLEVAPAGDLPLLAKQAGAKLIIINFGQTHMDKQADLLFREDVAVLLPQLAEPFK</sequence>
<dbReference type="InterPro" id="IPR029035">
    <property type="entry name" value="DHS-like_NAD/FAD-binding_dom"/>
</dbReference>
<dbReference type="Gene3D" id="3.30.1600.10">
    <property type="entry name" value="SIR2/SIRT2 'Small Domain"/>
    <property type="match status" value="1"/>
</dbReference>
<proteinExistence type="predicted"/>
<dbReference type="InterPro" id="IPR050134">
    <property type="entry name" value="NAD-dep_sirtuin_deacylases"/>
</dbReference>
<keyword evidence="2" id="KW-0520">NAD</keyword>
<dbReference type="PANTHER" id="PTHR11085">
    <property type="entry name" value="NAD-DEPENDENT PROTEIN DEACYLASE SIRTUIN-5, MITOCHONDRIAL-RELATED"/>
    <property type="match status" value="1"/>
</dbReference>